<accession>A0A0E9U9P7</accession>
<evidence type="ECO:0000313" key="1">
    <source>
        <dbReference type="EMBL" id="JAH62634.1"/>
    </source>
</evidence>
<reference evidence="1" key="2">
    <citation type="journal article" date="2015" name="Fish Shellfish Immunol.">
        <title>Early steps in the European eel (Anguilla anguilla)-Vibrio vulnificus interaction in the gills: Role of the RtxA13 toxin.</title>
        <authorList>
            <person name="Callol A."/>
            <person name="Pajuelo D."/>
            <person name="Ebbesson L."/>
            <person name="Teles M."/>
            <person name="MacKenzie S."/>
            <person name="Amaro C."/>
        </authorList>
    </citation>
    <scope>NUCLEOTIDE SEQUENCE</scope>
</reference>
<dbReference type="EMBL" id="GBXM01045943">
    <property type="protein sequence ID" value="JAH62634.1"/>
    <property type="molecule type" value="Transcribed_RNA"/>
</dbReference>
<sequence length="39" mass="4283">MCGCCFCLCLRLYPCRSVTPRPLLHDAHGSVPVSSFVTI</sequence>
<organism evidence="1">
    <name type="scientific">Anguilla anguilla</name>
    <name type="common">European freshwater eel</name>
    <name type="synonym">Muraena anguilla</name>
    <dbReference type="NCBI Taxonomy" id="7936"/>
    <lineage>
        <taxon>Eukaryota</taxon>
        <taxon>Metazoa</taxon>
        <taxon>Chordata</taxon>
        <taxon>Craniata</taxon>
        <taxon>Vertebrata</taxon>
        <taxon>Euteleostomi</taxon>
        <taxon>Actinopterygii</taxon>
        <taxon>Neopterygii</taxon>
        <taxon>Teleostei</taxon>
        <taxon>Anguilliformes</taxon>
        <taxon>Anguillidae</taxon>
        <taxon>Anguilla</taxon>
    </lineage>
</organism>
<proteinExistence type="predicted"/>
<protein>
    <submittedName>
        <fullName evidence="1">Uncharacterized protein</fullName>
    </submittedName>
</protein>
<reference evidence="1" key="1">
    <citation type="submission" date="2014-11" db="EMBL/GenBank/DDBJ databases">
        <authorList>
            <person name="Amaro Gonzalez C."/>
        </authorList>
    </citation>
    <scope>NUCLEOTIDE SEQUENCE</scope>
</reference>
<dbReference type="AlphaFoldDB" id="A0A0E9U9P7"/>
<name>A0A0E9U9P7_ANGAN</name>